<feature type="region of interest" description="Disordered" evidence="10">
    <location>
        <begin position="40"/>
        <end position="72"/>
    </location>
</feature>
<evidence type="ECO:0000256" key="5">
    <source>
        <dbReference type="ARBA" id="ARBA00022927"/>
    </source>
</evidence>
<reference evidence="13" key="1">
    <citation type="submission" date="2021-01" db="EMBL/GenBank/DDBJ databases">
        <authorList>
            <person name="Corre E."/>
            <person name="Pelletier E."/>
            <person name="Niang G."/>
            <person name="Scheremetjew M."/>
            <person name="Finn R."/>
            <person name="Kale V."/>
            <person name="Holt S."/>
            <person name="Cochrane G."/>
            <person name="Meng A."/>
            <person name="Brown T."/>
            <person name="Cohen L."/>
        </authorList>
    </citation>
    <scope>NUCLEOTIDE SEQUENCE</scope>
    <source>
        <strain evidence="13">RCC1871</strain>
    </source>
</reference>
<dbReference type="GO" id="GO:0000139">
    <property type="term" value="C:Golgi membrane"/>
    <property type="evidence" value="ECO:0007669"/>
    <property type="project" value="UniProtKB-SubCell"/>
</dbReference>
<dbReference type="Pfam" id="PF20671">
    <property type="entry name" value="COG3_C"/>
    <property type="match status" value="1"/>
</dbReference>
<dbReference type="InterPro" id="IPR048320">
    <property type="entry name" value="COG3_N"/>
</dbReference>
<keyword evidence="7" id="KW-0472">Membrane</keyword>
<evidence type="ECO:0000256" key="2">
    <source>
        <dbReference type="ARBA" id="ARBA00009936"/>
    </source>
</evidence>
<evidence type="ECO:0000256" key="4">
    <source>
        <dbReference type="ARBA" id="ARBA00022448"/>
    </source>
</evidence>
<dbReference type="GO" id="GO:0006886">
    <property type="term" value="P:intracellular protein transport"/>
    <property type="evidence" value="ECO:0007669"/>
    <property type="project" value="InterPro"/>
</dbReference>
<evidence type="ECO:0000256" key="1">
    <source>
        <dbReference type="ARBA" id="ARBA00004395"/>
    </source>
</evidence>
<evidence type="ECO:0000259" key="12">
    <source>
        <dbReference type="Pfam" id="PF20671"/>
    </source>
</evidence>
<gene>
    <name evidence="13" type="ORF">CROS1456_LOCUS8624</name>
    <name evidence="14" type="ORF">HKI87_08g52260</name>
</gene>
<dbReference type="EMBL" id="CP151508">
    <property type="protein sequence ID" value="WZN63675.1"/>
    <property type="molecule type" value="Genomic_DNA"/>
</dbReference>
<comment type="subcellular location">
    <subcellularLocation>
        <location evidence="1">Golgi apparatus membrane</location>
        <topology evidence="1">Peripheral membrane protein</topology>
    </subcellularLocation>
</comment>
<proteinExistence type="inferred from homology"/>
<name>A0A7S3FRL7_9CHLO</name>
<dbReference type="InterPro" id="IPR048685">
    <property type="entry name" value="COG3_C"/>
</dbReference>
<dbReference type="Pfam" id="PF04136">
    <property type="entry name" value="COG3_N"/>
    <property type="match status" value="1"/>
</dbReference>
<accession>A0A7S3FRL7</accession>
<feature type="domain" description="Conserved oligomeric Golgi complex subunit 3 C-terminal" evidence="12">
    <location>
        <begin position="282"/>
        <end position="611"/>
    </location>
</feature>
<evidence type="ECO:0000256" key="3">
    <source>
        <dbReference type="ARBA" id="ARBA00020976"/>
    </source>
</evidence>
<organism evidence="13">
    <name type="scientific">Chloropicon roscoffensis</name>
    <dbReference type="NCBI Taxonomy" id="1461544"/>
    <lineage>
        <taxon>Eukaryota</taxon>
        <taxon>Viridiplantae</taxon>
        <taxon>Chlorophyta</taxon>
        <taxon>Chloropicophyceae</taxon>
        <taxon>Chloropicales</taxon>
        <taxon>Chloropicaceae</taxon>
        <taxon>Chloropicon</taxon>
    </lineage>
</organism>
<dbReference type="GO" id="GO:0017119">
    <property type="term" value="C:Golgi transport complex"/>
    <property type="evidence" value="ECO:0007669"/>
    <property type="project" value="TreeGrafter"/>
</dbReference>
<dbReference type="InterPro" id="IPR016159">
    <property type="entry name" value="Cullin_repeat-like_dom_sf"/>
</dbReference>
<evidence type="ECO:0000256" key="8">
    <source>
        <dbReference type="ARBA" id="ARBA00031339"/>
    </source>
</evidence>
<feature type="region of interest" description="Disordered" evidence="10">
    <location>
        <begin position="475"/>
        <end position="511"/>
    </location>
</feature>
<comment type="similarity">
    <text evidence="2">Belongs to the COG3 family.</text>
</comment>
<keyword evidence="6" id="KW-0333">Golgi apparatus</keyword>
<evidence type="ECO:0000259" key="11">
    <source>
        <dbReference type="Pfam" id="PF04136"/>
    </source>
</evidence>
<evidence type="ECO:0000256" key="6">
    <source>
        <dbReference type="ARBA" id="ARBA00023034"/>
    </source>
</evidence>
<evidence type="ECO:0000256" key="9">
    <source>
        <dbReference type="SAM" id="Coils"/>
    </source>
</evidence>
<dbReference type="GO" id="GO:0005801">
    <property type="term" value="C:cis-Golgi network"/>
    <property type="evidence" value="ECO:0007669"/>
    <property type="project" value="InterPro"/>
</dbReference>
<dbReference type="GO" id="GO:0007030">
    <property type="term" value="P:Golgi organization"/>
    <property type="evidence" value="ECO:0007669"/>
    <property type="project" value="TreeGrafter"/>
</dbReference>
<dbReference type="Proteomes" id="UP001472866">
    <property type="component" value="Chromosome 08"/>
</dbReference>
<feature type="domain" description="Conserved oligomeric Golgi complex subunit 3 N-terminal" evidence="11">
    <location>
        <begin position="109"/>
        <end position="252"/>
    </location>
</feature>
<keyword evidence="4" id="KW-0813">Transport</keyword>
<evidence type="ECO:0000313" key="15">
    <source>
        <dbReference type="Proteomes" id="UP001472866"/>
    </source>
</evidence>
<dbReference type="PANTHER" id="PTHR13302:SF8">
    <property type="entry name" value="CONSERVED OLIGOMERIC GOLGI COMPLEX SUBUNIT 3"/>
    <property type="match status" value="1"/>
</dbReference>
<evidence type="ECO:0000256" key="7">
    <source>
        <dbReference type="ARBA" id="ARBA00023136"/>
    </source>
</evidence>
<evidence type="ECO:0000313" key="14">
    <source>
        <dbReference type="EMBL" id="WZN63675.1"/>
    </source>
</evidence>
<dbReference type="EMBL" id="HBHZ01011172">
    <property type="protein sequence ID" value="CAE0195527.1"/>
    <property type="molecule type" value="Transcribed_RNA"/>
</dbReference>
<dbReference type="InterPro" id="IPR007265">
    <property type="entry name" value="COG_su3"/>
</dbReference>
<dbReference type="PANTHER" id="PTHR13302">
    <property type="entry name" value="CONSERVED OLIGOMERIC GOLGI COMPLEX COMPONENT 3"/>
    <property type="match status" value="1"/>
</dbReference>
<keyword evidence="5" id="KW-0653">Protein transport</keyword>
<keyword evidence="15" id="KW-1185">Reference proteome</keyword>
<protein>
    <recommendedName>
        <fullName evidence="3">Conserved oligomeric Golgi complex subunit 3</fullName>
    </recommendedName>
    <alternativeName>
        <fullName evidence="8">Component of oligomeric Golgi complex 3</fullName>
    </alternativeName>
</protein>
<dbReference type="SUPFAM" id="SSF74788">
    <property type="entry name" value="Cullin repeat-like"/>
    <property type="match status" value="1"/>
</dbReference>
<dbReference type="AlphaFoldDB" id="A0A7S3FRL7"/>
<feature type="compositionally biased region" description="Basic and acidic residues" evidence="10">
    <location>
        <begin position="480"/>
        <end position="493"/>
    </location>
</feature>
<dbReference type="GO" id="GO:0006891">
    <property type="term" value="P:intra-Golgi vesicle-mediated transport"/>
    <property type="evidence" value="ECO:0007669"/>
    <property type="project" value="TreeGrafter"/>
</dbReference>
<feature type="coiled-coil region" evidence="9">
    <location>
        <begin position="121"/>
        <end position="176"/>
    </location>
</feature>
<evidence type="ECO:0000256" key="10">
    <source>
        <dbReference type="SAM" id="MobiDB-lite"/>
    </source>
</evidence>
<reference evidence="14 15" key="2">
    <citation type="submission" date="2024-03" db="EMBL/GenBank/DDBJ databases">
        <title>Complete genome sequence of the green alga Chloropicon roscoffensis RCC1871.</title>
        <authorList>
            <person name="Lemieux C."/>
            <person name="Pombert J.-F."/>
            <person name="Otis C."/>
            <person name="Turmel M."/>
        </authorList>
    </citation>
    <scope>NUCLEOTIDE SEQUENCE [LARGE SCALE GENOMIC DNA]</scope>
    <source>
        <strain evidence="14 15">RCC1871</strain>
    </source>
</reference>
<keyword evidence="9" id="KW-0175">Coiled coil</keyword>
<sequence length="791" mass="87446">MASSTANVAQTWESSAPLSSRQQSVLDLLSQPCARFPFDAPANASGGARHRGEPATSQGGHDGNEASASLERKVSASENQVFTSSEEFYKWFAEVEAMYLSVSESKFLEYAEDLKGHSASLEAIIGQCDDALAQYDNLKLQQLNVRSKTQSVQAQCERLSREREQLEEFANAVKSKLEFFDELKRIGDQMGAQQHHQGSAEDYVDSLGKIDDCVAYLSSNTQYLDAGSYLAKYRVLQNKALASVKQFVCSSFARATEEVQAAQSKPSAENDTSSSATGIETALLYVKFKAAVPDLRRVIGAIQGRLNRQDYSRLMHDLQGFYGERRVEILSEAVEEHLVGYQSSNELPMLLRLGCAYLIQVTQMEYQLFRYFFPQSDPQVLQVVVTPLCTILYEIVRPYFIAMYDVSGLCAIVSILKCEILEGQFRGERAEQLQAMRPVVEEILADAQERLVYSMQHYIRDEIAYYAPTAEDLCLEPPPPEEKKEEEEKKGGDGKATTSSGAAGENGGAEQAKATGSADLANLYPAVQNTLVCLSKTYGCLELETFGGLAQECVQYCTEACIVASQEIAKSAGLLDSQLFLIKNLLALREQLSLFNVDFGSDETELDFSHMRDHMRRILRGESSLFALGSSNAVFQLLGSARPRVSRMRLDSKKELEKRLKTSCESYIMGVTKLTVEPMLSFITKVTATRVASTKKPLKDHAFATPSKLVEIVSGVNASLEGPLQETIGRMGRYLDSPTTNAVLFKPIKSNIAEAHGQIARLLETEYDQETIEMVPLMPPPKLMAILDGLA</sequence>
<evidence type="ECO:0000313" key="13">
    <source>
        <dbReference type="EMBL" id="CAE0195527.1"/>
    </source>
</evidence>